<dbReference type="EMBL" id="FQWD01000005">
    <property type="protein sequence ID" value="SHG91592.1"/>
    <property type="molecule type" value="Genomic_DNA"/>
</dbReference>
<dbReference type="GO" id="GO:0003676">
    <property type="term" value="F:nucleic acid binding"/>
    <property type="evidence" value="ECO:0007669"/>
    <property type="project" value="InterPro"/>
</dbReference>
<dbReference type="Pfam" id="PF04408">
    <property type="entry name" value="WHD_HA2"/>
    <property type="match status" value="1"/>
</dbReference>
<evidence type="ECO:0000256" key="1">
    <source>
        <dbReference type="ARBA" id="ARBA00022741"/>
    </source>
</evidence>
<keyword evidence="4" id="KW-0067">ATP-binding</keyword>
<dbReference type="SMART" id="SM00847">
    <property type="entry name" value="HA2"/>
    <property type="match status" value="1"/>
</dbReference>
<dbReference type="Gene3D" id="3.40.50.300">
    <property type="entry name" value="P-loop containing nucleotide triphosphate hydrolases"/>
    <property type="match status" value="2"/>
</dbReference>
<dbReference type="InterPro" id="IPR001650">
    <property type="entry name" value="Helicase_C-like"/>
</dbReference>
<dbReference type="Gene3D" id="1.20.120.1080">
    <property type="match status" value="1"/>
</dbReference>
<dbReference type="PROSITE" id="PS51192">
    <property type="entry name" value="HELICASE_ATP_BIND_1"/>
    <property type="match status" value="1"/>
</dbReference>
<dbReference type="InterPro" id="IPR056329">
    <property type="entry name" value="CON_HrpB"/>
</dbReference>
<dbReference type="STRING" id="634436.SAMN05216361_3316"/>
<dbReference type="RefSeq" id="WP_073324269.1">
    <property type="nucleotide sequence ID" value="NZ_FQWD01000005.1"/>
</dbReference>
<dbReference type="PANTHER" id="PTHR43519:SF1">
    <property type="entry name" value="ATP-DEPENDENT RNA HELICASE HRPB"/>
    <property type="match status" value="1"/>
</dbReference>
<dbReference type="Pfam" id="PF00270">
    <property type="entry name" value="DEAD"/>
    <property type="match status" value="1"/>
</dbReference>
<evidence type="ECO:0000259" key="6">
    <source>
        <dbReference type="PROSITE" id="PS51194"/>
    </source>
</evidence>
<dbReference type="GO" id="GO:0004386">
    <property type="term" value="F:helicase activity"/>
    <property type="evidence" value="ECO:0007669"/>
    <property type="project" value="UniProtKB-KW"/>
</dbReference>
<dbReference type="SMART" id="SM00490">
    <property type="entry name" value="HELICc"/>
    <property type="match status" value="1"/>
</dbReference>
<dbReference type="NCBIfam" id="TIGR01970">
    <property type="entry name" value="DEAH_box_HrpB"/>
    <property type="match status" value="1"/>
</dbReference>
<dbReference type="GO" id="GO:0016787">
    <property type="term" value="F:hydrolase activity"/>
    <property type="evidence" value="ECO:0007669"/>
    <property type="project" value="UniProtKB-KW"/>
</dbReference>
<dbReference type="InterPro" id="IPR011545">
    <property type="entry name" value="DEAD/DEAH_box_helicase_dom"/>
</dbReference>
<sequence length="822" mass="90914">MTLPVESLLAPLCDALNTHDVLLSAPPGAGKSTAIPLALLVRSNQRIVMLQPRRVVVKQLAAFLAEQLGETVGQTVGYRIKGEQAVSQNTRLEIITEGILSRRIQQDPELDGVDIILFDEFHERNLHSDFGLALAIEVKQALRDDLRLLVMSATLDVSPIQALLPEAEVLHSDGRQFPVEVNYLGECQHHELVNSLAKHVRLTAERESGDILVFLPTVKHILQLQQQLNASLPDNVDVMLLYGNLPLAEQQRALRPLKQGRRKIILATNIAETSLTIEGISVVIDSGRELVAEYHPKSQMTELSLQMISQASAEQRKGRAGRLAAGKCYRLWSEDVQGRLRKYSQPDIHTQDITGLVLQSAAWGTPVSELALLDMPSAAQLQSAVHTLVQLGAFSKQGDITSLGRQAAQLPVQPRTASMLLKVKALTDETGDSDWLVAGGVIAALSEDPPKYSGWDVHLCLKQLQGQARQRVTEQALRLVNLLRGKVDKSSFFKVDETKLAVAIGLLNPDWLACKQSNGTFKLAQGVGAELSADAYFNGDWLAVLSGQRRGASMQIRLAQPIDIAVLKTHFANGFSEKEALFYDATADSLRAESQQCFGEIVLSRQPLAKAGVSSRGDFWREWLSGKPLKDWPNNAVLMPTIHRLCMARTLNLEYKHYGETHTWPEPTVGWILACEAVHSALQHCQSVAQLKQLPWDKLLFQSMPWPLQEALNSQLPDAITVPSGTRRALRYDSPTRVVLSVKMQEVYGSSEPVCIANGRQTVTVELLSPANRPIQTTDDLPGFWKGSYVEVRKEMKGRYPKHIWPEDPTTAQATIRTTKPK</sequence>
<evidence type="ECO:0000256" key="2">
    <source>
        <dbReference type="ARBA" id="ARBA00022801"/>
    </source>
</evidence>
<dbReference type="InterPro" id="IPR027417">
    <property type="entry name" value="P-loop_NTPase"/>
</dbReference>
<dbReference type="PIRSF" id="PIRSF005496">
    <property type="entry name" value="ATP_hel_hrpB"/>
    <property type="match status" value="1"/>
</dbReference>
<keyword evidence="3 7" id="KW-0347">Helicase</keyword>
<keyword evidence="8" id="KW-1185">Reference proteome</keyword>
<dbReference type="Proteomes" id="UP000184520">
    <property type="component" value="Unassembled WGS sequence"/>
</dbReference>
<dbReference type="InterPro" id="IPR007502">
    <property type="entry name" value="Helicase-assoc_dom"/>
</dbReference>
<organism evidence="7 8">
    <name type="scientific">Marisediminitalea aggregata</name>
    <dbReference type="NCBI Taxonomy" id="634436"/>
    <lineage>
        <taxon>Bacteria</taxon>
        <taxon>Pseudomonadati</taxon>
        <taxon>Pseudomonadota</taxon>
        <taxon>Gammaproteobacteria</taxon>
        <taxon>Alteromonadales</taxon>
        <taxon>Alteromonadaceae</taxon>
        <taxon>Marisediminitalea</taxon>
    </lineage>
</organism>
<dbReference type="InterPro" id="IPR013689">
    <property type="entry name" value="RNA_helicase_ATP-dep_HrpB_C"/>
</dbReference>
<dbReference type="OrthoDB" id="9805617at2"/>
<evidence type="ECO:0000256" key="3">
    <source>
        <dbReference type="ARBA" id="ARBA00022806"/>
    </source>
</evidence>
<keyword evidence="1" id="KW-0547">Nucleotide-binding</keyword>
<proteinExistence type="predicted"/>
<feature type="domain" description="Helicase C-terminal" evidence="6">
    <location>
        <begin position="195"/>
        <end position="364"/>
    </location>
</feature>
<dbReference type="PROSITE" id="PS51194">
    <property type="entry name" value="HELICASE_CTER"/>
    <property type="match status" value="1"/>
</dbReference>
<gene>
    <name evidence="7" type="ORF">SAMN05216361_3316</name>
</gene>
<dbReference type="Pfam" id="PF24473">
    <property type="entry name" value="CON_HrpB"/>
    <property type="match status" value="1"/>
</dbReference>
<dbReference type="InterPro" id="IPR049614">
    <property type="entry name" value="HrpB_DEXH"/>
</dbReference>
<accession>A0A1M5NPZ1</accession>
<evidence type="ECO:0000313" key="7">
    <source>
        <dbReference type="EMBL" id="SHG91592.1"/>
    </source>
</evidence>
<evidence type="ECO:0000256" key="4">
    <source>
        <dbReference type="ARBA" id="ARBA00022840"/>
    </source>
</evidence>
<dbReference type="AlphaFoldDB" id="A0A1M5NPZ1"/>
<feature type="domain" description="Helicase ATP-binding" evidence="5">
    <location>
        <begin position="12"/>
        <end position="173"/>
    </location>
</feature>
<dbReference type="SMART" id="SM00487">
    <property type="entry name" value="DEXDc"/>
    <property type="match status" value="1"/>
</dbReference>
<name>A0A1M5NPZ1_9ALTE</name>
<dbReference type="PANTHER" id="PTHR43519">
    <property type="entry name" value="ATP-DEPENDENT RNA HELICASE HRPB"/>
    <property type="match status" value="1"/>
</dbReference>
<dbReference type="Pfam" id="PF00271">
    <property type="entry name" value="Helicase_C"/>
    <property type="match status" value="1"/>
</dbReference>
<dbReference type="InterPro" id="IPR014001">
    <property type="entry name" value="Helicase_ATP-bd"/>
</dbReference>
<dbReference type="FunFam" id="3.40.50.300:FF:002125">
    <property type="entry name" value="ATP-dependent helicase HrpB"/>
    <property type="match status" value="1"/>
</dbReference>
<dbReference type="CDD" id="cd17990">
    <property type="entry name" value="DEXHc_HrpB"/>
    <property type="match status" value="1"/>
</dbReference>
<dbReference type="GO" id="GO:0005524">
    <property type="term" value="F:ATP binding"/>
    <property type="evidence" value="ECO:0007669"/>
    <property type="project" value="UniProtKB-KW"/>
</dbReference>
<dbReference type="Pfam" id="PF08482">
    <property type="entry name" value="HrpB_C"/>
    <property type="match status" value="1"/>
</dbReference>
<keyword evidence="2" id="KW-0378">Hydrolase</keyword>
<dbReference type="SUPFAM" id="SSF52540">
    <property type="entry name" value="P-loop containing nucleoside triphosphate hydrolases"/>
    <property type="match status" value="1"/>
</dbReference>
<protein>
    <submittedName>
        <fullName evidence="7">ATP-dependent helicase HrpB</fullName>
    </submittedName>
</protein>
<reference evidence="8" key="1">
    <citation type="submission" date="2016-11" db="EMBL/GenBank/DDBJ databases">
        <authorList>
            <person name="Varghese N."/>
            <person name="Submissions S."/>
        </authorList>
    </citation>
    <scope>NUCLEOTIDE SEQUENCE [LARGE SCALE GENOMIC DNA]</scope>
    <source>
        <strain evidence="8">CGMCC 1.8995</strain>
    </source>
</reference>
<evidence type="ECO:0000313" key="8">
    <source>
        <dbReference type="Proteomes" id="UP000184520"/>
    </source>
</evidence>
<evidence type="ECO:0000259" key="5">
    <source>
        <dbReference type="PROSITE" id="PS51192"/>
    </source>
</evidence>
<dbReference type="CDD" id="cd18791">
    <property type="entry name" value="SF2_C_RHA"/>
    <property type="match status" value="1"/>
</dbReference>
<dbReference type="InterPro" id="IPR048333">
    <property type="entry name" value="HA2_WH"/>
</dbReference>
<dbReference type="InterPro" id="IPR010225">
    <property type="entry name" value="HrpB"/>
</dbReference>